<evidence type="ECO:0000313" key="3">
    <source>
        <dbReference type="EMBL" id="MBG8552650.1"/>
    </source>
</evidence>
<keyword evidence="4" id="KW-1185">Reference proteome</keyword>
<dbReference type="Pfam" id="PF18990">
    <property type="entry name" value="DUF5723"/>
    <property type="match status" value="1"/>
</dbReference>
<feature type="domain" description="DUF5723" evidence="2">
    <location>
        <begin position="66"/>
        <end position="421"/>
    </location>
</feature>
<dbReference type="InterPro" id="IPR043781">
    <property type="entry name" value="DUF5723"/>
</dbReference>
<dbReference type="EMBL" id="JADWYK010000002">
    <property type="protein sequence ID" value="MBG8552650.1"/>
    <property type="molecule type" value="Genomic_DNA"/>
</dbReference>
<proteinExistence type="predicted"/>
<evidence type="ECO:0000256" key="1">
    <source>
        <dbReference type="SAM" id="SignalP"/>
    </source>
</evidence>
<dbReference type="RefSeq" id="WP_196953703.1">
    <property type="nucleotide sequence ID" value="NZ_JADWYK010000002.1"/>
</dbReference>
<name>A0ABS0KXS8_9BACT</name>
<dbReference type="Proteomes" id="UP000601099">
    <property type="component" value="Unassembled WGS sequence"/>
</dbReference>
<comment type="caution">
    <text evidence="3">The sequence shown here is derived from an EMBL/GenBank/DDBJ whole genome shotgun (WGS) entry which is preliminary data.</text>
</comment>
<evidence type="ECO:0000259" key="2">
    <source>
        <dbReference type="Pfam" id="PF18990"/>
    </source>
</evidence>
<feature type="chain" id="PRO_5046346276" description="DUF5723 domain-containing protein" evidence="1">
    <location>
        <begin position="22"/>
        <end position="464"/>
    </location>
</feature>
<dbReference type="Gene3D" id="2.40.160.60">
    <property type="entry name" value="Outer membrane protein transport protein (OMPP1/FadL/TodX)"/>
    <property type="match status" value="1"/>
</dbReference>
<evidence type="ECO:0000313" key="4">
    <source>
        <dbReference type="Proteomes" id="UP000601099"/>
    </source>
</evidence>
<sequence length="464" mass="49624">MKHLSYWLAAALLGAPQLLQAQTDFSNFAQVGRGGLGVTFATDYQAIGVNPGNLARVGSPKIAFTVGEFGLGIGSQSLTRATIKRFIDASGRELTQAEKQGLARDFTSDQALNLNADATTVAVSVSLPVFGTVAFSNRQRLSSHVGLNKNAAEIMFLGREAPIFQNFEPATAPLVSEALDGTRIQLAWYNEFNFAFGRQLVDLPMFRLSGGVGYRYIQGVGVLDVQVADGKSTAYSALSPLFDVDYGKVATQPGFNLRERASGLQPVGEGHGFDVGLAMEAGKLLRVGVSITDIGRMKWDGNLLTAQDQRIKQLQSDGVDSYDFFTEAARIFAAGTDSLFVYQPGQELKKNLPTKLRIGAGLRVSENLEAGVEVSTPLNQIAGSLPNTFVGAALDYKPWHWLRLSSGVNGGAGYGFGIPLGITLTTPIYEAGISTRDVTGLLSKSNPYVSGAAGFLRFRFGKTQ</sequence>
<protein>
    <recommendedName>
        <fullName evidence="2">DUF5723 domain-containing protein</fullName>
    </recommendedName>
</protein>
<keyword evidence="1" id="KW-0732">Signal</keyword>
<organism evidence="3 4">
    <name type="scientific">Hymenobacter guriensis</name>
    <dbReference type="NCBI Taxonomy" id="2793065"/>
    <lineage>
        <taxon>Bacteria</taxon>
        <taxon>Pseudomonadati</taxon>
        <taxon>Bacteroidota</taxon>
        <taxon>Cytophagia</taxon>
        <taxon>Cytophagales</taxon>
        <taxon>Hymenobacteraceae</taxon>
        <taxon>Hymenobacter</taxon>
    </lineage>
</organism>
<feature type="signal peptide" evidence="1">
    <location>
        <begin position="1"/>
        <end position="21"/>
    </location>
</feature>
<accession>A0ABS0KXS8</accession>
<gene>
    <name evidence="3" type="ORF">I5L79_03780</name>
</gene>
<reference evidence="3 4" key="1">
    <citation type="submission" date="2020-11" db="EMBL/GenBank/DDBJ databases">
        <title>Hymenobacter sp.</title>
        <authorList>
            <person name="Kim M.K."/>
        </authorList>
    </citation>
    <scope>NUCLEOTIDE SEQUENCE [LARGE SCALE GENOMIC DNA]</scope>
    <source>
        <strain evidence="3 4">BT594</strain>
    </source>
</reference>